<keyword evidence="13" id="KW-0325">Glycoprotein</keyword>
<dbReference type="Proteomes" id="UP001172457">
    <property type="component" value="Chromosome 2"/>
</dbReference>
<dbReference type="PANTHER" id="PTHR47973">
    <property type="entry name" value="CYSTEINE-RICH RECEPTOR-LIKE PROTEIN KINASE 3"/>
    <property type="match status" value="1"/>
</dbReference>
<evidence type="ECO:0000256" key="14">
    <source>
        <dbReference type="PROSITE-ProRule" id="PRU10141"/>
    </source>
</evidence>
<dbReference type="CDD" id="cd14066">
    <property type="entry name" value="STKc_IRAK"/>
    <property type="match status" value="1"/>
</dbReference>
<dbReference type="SMART" id="SM00220">
    <property type="entry name" value="S_TKc"/>
    <property type="match status" value="2"/>
</dbReference>
<dbReference type="PROSITE" id="PS00107">
    <property type="entry name" value="PROTEIN_KINASE_ATP"/>
    <property type="match status" value="1"/>
</dbReference>
<dbReference type="InterPro" id="IPR017441">
    <property type="entry name" value="Protein_kinase_ATP_BS"/>
</dbReference>
<dbReference type="FunFam" id="3.30.200.20:FF:000039">
    <property type="entry name" value="receptor-like protein kinase FERONIA"/>
    <property type="match status" value="1"/>
</dbReference>
<organism evidence="16 17">
    <name type="scientific">Centaurea solstitialis</name>
    <name type="common">yellow star-thistle</name>
    <dbReference type="NCBI Taxonomy" id="347529"/>
    <lineage>
        <taxon>Eukaryota</taxon>
        <taxon>Viridiplantae</taxon>
        <taxon>Streptophyta</taxon>
        <taxon>Embryophyta</taxon>
        <taxon>Tracheophyta</taxon>
        <taxon>Spermatophyta</taxon>
        <taxon>Magnoliopsida</taxon>
        <taxon>eudicotyledons</taxon>
        <taxon>Gunneridae</taxon>
        <taxon>Pentapetalae</taxon>
        <taxon>asterids</taxon>
        <taxon>campanulids</taxon>
        <taxon>Asterales</taxon>
        <taxon>Asteraceae</taxon>
        <taxon>Carduoideae</taxon>
        <taxon>Cardueae</taxon>
        <taxon>Centaureinae</taxon>
        <taxon>Centaurea</taxon>
    </lineage>
</organism>
<dbReference type="PROSITE" id="PS50011">
    <property type="entry name" value="PROTEIN_KINASE_DOM"/>
    <property type="match status" value="2"/>
</dbReference>
<dbReference type="InterPro" id="IPR052059">
    <property type="entry name" value="CR_Ser/Thr_kinase"/>
</dbReference>
<dbReference type="GO" id="GO:0004674">
    <property type="term" value="F:protein serine/threonine kinase activity"/>
    <property type="evidence" value="ECO:0007669"/>
    <property type="project" value="UniProtKB-KW"/>
</dbReference>
<evidence type="ECO:0000313" key="16">
    <source>
        <dbReference type="EMBL" id="KAJ9560168.1"/>
    </source>
</evidence>
<dbReference type="EMBL" id="JARYMX010000002">
    <property type="protein sequence ID" value="KAJ9560168.1"/>
    <property type="molecule type" value="Genomic_DNA"/>
</dbReference>
<keyword evidence="5" id="KW-0732">Signal</keyword>
<evidence type="ECO:0000259" key="15">
    <source>
        <dbReference type="PROSITE" id="PS50011"/>
    </source>
</evidence>
<dbReference type="Pfam" id="PF00069">
    <property type="entry name" value="Pkinase"/>
    <property type="match status" value="1"/>
</dbReference>
<dbReference type="AlphaFoldDB" id="A0AA38U0G4"/>
<keyword evidence="8" id="KW-0418">Kinase</keyword>
<evidence type="ECO:0000256" key="3">
    <source>
        <dbReference type="ARBA" id="ARBA00022679"/>
    </source>
</evidence>
<evidence type="ECO:0000256" key="7">
    <source>
        <dbReference type="ARBA" id="ARBA00022741"/>
    </source>
</evidence>
<accession>A0AA38U0G4</accession>
<keyword evidence="11" id="KW-0472">Membrane</keyword>
<sequence length="700" mass="79332">MSILTGQYSCLESLEPCRPFTFSEVQIATQNFDESLVIGHGGFGKVYKGTIPNGESVWDVAIKRLEANSNQGAVEFLAEIEMLSKLRHCHLVYLIGYCNEGQEMILVYQYMPHGTLEHHLHTRGTPLSWIRRLKICIGAARGLDYLHTGAGVKHGVIHRDVKSSNILLDGSWAAKISDFGLSKVAPRNQPRTSVSTLVKGTFGYLDPDYVLTGRLTRKSDVYAFGVIMFEVLCRKQAVDRSLDEEQWNLARWAQESIKEGTLSQIVDPTLRGKISAKCLKEFARVADWCLQSHPKQRPTMGEVVIALESILALQDKSNNTWQSGVTIFGRQVPKLTFTSNTENSVGSKPLKSLETYLNTVGGSKRRLRRFDFDTILDATENLSEANIISQQAYAYIYKGSLENGQDIEILERGSGYQYIMNEASTLVNLEHENLVKLFGYCITRVKVYLLYEFAPYASLYDLIHDHWRAPLNWDERYKILLGVARALAYLHKEAPIRVIHRDLKPKHILLYENMVPRLSAFWYSRCSAIKDPDSITVFRVHGTRGHMAPEIVSNGPLSTKVDVFSFGVLVLEIVSGRDANYESLRTDISLEHRVWRNWLEGNLANIIDVRIVGDPSLMTRFIRIGLLCIQEEATDRPTMDEVVVMLLGRASLALPIPKVPSWVVEMNLDDTEDVSFEDYNDYVSFEDYNDYSSDELVHGR</sequence>
<evidence type="ECO:0000256" key="9">
    <source>
        <dbReference type="ARBA" id="ARBA00022840"/>
    </source>
</evidence>
<gene>
    <name evidence="16" type="ORF">OSB04_005328</name>
</gene>
<proteinExistence type="predicted"/>
<keyword evidence="4" id="KW-0812">Transmembrane</keyword>
<evidence type="ECO:0000256" key="10">
    <source>
        <dbReference type="ARBA" id="ARBA00022989"/>
    </source>
</evidence>
<dbReference type="InterPro" id="IPR000719">
    <property type="entry name" value="Prot_kinase_dom"/>
</dbReference>
<dbReference type="GO" id="GO:0005524">
    <property type="term" value="F:ATP binding"/>
    <property type="evidence" value="ECO:0007669"/>
    <property type="project" value="UniProtKB-UniRule"/>
</dbReference>
<protein>
    <recommendedName>
        <fullName evidence="15">Protein kinase domain-containing protein</fullName>
    </recommendedName>
</protein>
<keyword evidence="6" id="KW-0677">Repeat</keyword>
<evidence type="ECO:0000256" key="2">
    <source>
        <dbReference type="ARBA" id="ARBA00022527"/>
    </source>
</evidence>
<dbReference type="Gene3D" id="3.30.200.20">
    <property type="entry name" value="Phosphorylase Kinase, domain 1"/>
    <property type="match status" value="2"/>
</dbReference>
<keyword evidence="17" id="KW-1185">Reference proteome</keyword>
<dbReference type="GO" id="GO:0006950">
    <property type="term" value="P:response to stress"/>
    <property type="evidence" value="ECO:0007669"/>
    <property type="project" value="UniProtKB-ARBA"/>
</dbReference>
<dbReference type="SUPFAM" id="SSF56112">
    <property type="entry name" value="Protein kinase-like (PK-like)"/>
    <property type="match status" value="2"/>
</dbReference>
<name>A0AA38U0G4_9ASTR</name>
<evidence type="ECO:0000256" key="1">
    <source>
        <dbReference type="ARBA" id="ARBA00004167"/>
    </source>
</evidence>
<dbReference type="InterPro" id="IPR008271">
    <property type="entry name" value="Ser/Thr_kinase_AS"/>
</dbReference>
<evidence type="ECO:0000256" key="6">
    <source>
        <dbReference type="ARBA" id="ARBA00022737"/>
    </source>
</evidence>
<evidence type="ECO:0000256" key="4">
    <source>
        <dbReference type="ARBA" id="ARBA00022692"/>
    </source>
</evidence>
<dbReference type="FunFam" id="1.10.510.10:FF:000129">
    <property type="entry name" value="cysteine-rich receptor-like protein kinase 10"/>
    <property type="match status" value="1"/>
</dbReference>
<keyword evidence="3" id="KW-0808">Transferase</keyword>
<evidence type="ECO:0000256" key="8">
    <source>
        <dbReference type="ARBA" id="ARBA00022777"/>
    </source>
</evidence>
<evidence type="ECO:0000256" key="12">
    <source>
        <dbReference type="ARBA" id="ARBA00023170"/>
    </source>
</evidence>
<keyword evidence="9 14" id="KW-0067">ATP-binding</keyword>
<feature type="domain" description="Protein kinase" evidence="15">
    <location>
        <begin position="382"/>
        <end position="652"/>
    </location>
</feature>
<keyword evidence="12" id="KW-0675">Receptor</keyword>
<comment type="subcellular location">
    <subcellularLocation>
        <location evidence="1">Membrane</location>
        <topology evidence="1">Single-pass membrane protein</topology>
    </subcellularLocation>
</comment>
<dbReference type="FunFam" id="1.10.510.10:FF:000876">
    <property type="entry name" value="Receptor-like protein kinase FERONIA"/>
    <property type="match status" value="1"/>
</dbReference>
<evidence type="ECO:0000256" key="11">
    <source>
        <dbReference type="ARBA" id="ARBA00023136"/>
    </source>
</evidence>
<dbReference type="Pfam" id="PF07714">
    <property type="entry name" value="PK_Tyr_Ser-Thr"/>
    <property type="match status" value="1"/>
</dbReference>
<dbReference type="InterPro" id="IPR001245">
    <property type="entry name" value="Ser-Thr/Tyr_kinase_cat_dom"/>
</dbReference>
<feature type="binding site" evidence="14">
    <location>
        <position position="63"/>
    </location>
    <ligand>
        <name>ATP</name>
        <dbReference type="ChEBI" id="CHEBI:30616"/>
    </ligand>
</feature>
<dbReference type="PROSITE" id="PS00108">
    <property type="entry name" value="PROTEIN_KINASE_ST"/>
    <property type="match status" value="1"/>
</dbReference>
<comment type="caution">
    <text evidence="16">The sequence shown here is derived from an EMBL/GenBank/DDBJ whole genome shotgun (WGS) entry which is preliminary data.</text>
</comment>
<evidence type="ECO:0000256" key="13">
    <source>
        <dbReference type="ARBA" id="ARBA00023180"/>
    </source>
</evidence>
<keyword evidence="10" id="KW-1133">Transmembrane helix</keyword>
<dbReference type="InterPro" id="IPR011009">
    <property type="entry name" value="Kinase-like_dom_sf"/>
</dbReference>
<dbReference type="GO" id="GO:0016020">
    <property type="term" value="C:membrane"/>
    <property type="evidence" value="ECO:0007669"/>
    <property type="project" value="UniProtKB-SubCell"/>
</dbReference>
<keyword evidence="7 14" id="KW-0547">Nucleotide-binding</keyword>
<reference evidence="16" key="1">
    <citation type="submission" date="2023-03" db="EMBL/GenBank/DDBJ databases">
        <title>Chromosome-scale reference genome and RAD-based genetic map of yellow starthistle (Centaurea solstitialis) reveal putative structural variation and QTLs associated with invader traits.</title>
        <authorList>
            <person name="Reatini B."/>
            <person name="Cang F.A."/>
            <person name="Jiang Q."/>
            <person name="Mckibben M.T.W."/>
            <person name="Barker M.S."/>
            <person name="Rieseberg L.H."/>
            <person name="Dlugosch K.M."/>
        </authorList>
    </citation>
    <scope>NUCLEOTIDE SEQUENCE</scope>
    <source>
        <strain evidence="16">CAN-66</strain>
        <tissue evidence="16">Leaf</tissue>
    </source>
</reference>
<evidence type="ECO:0000313" key="17">
    <source>
        <dbReference type="Proteomes" id="UP001172457"/>
    </source>
</evidence>
<feature type="domain" description="Protein kinase" evidence="15">
    <location>
        <begin position="32"/>
        <end position="311"/>
    </location>
</feature>
<evidence type="ECO:0000256" key="5">
    <source>
        <dbReference type="ARBA" id="ARBA00022729"/>
    </source>
</evidence>
<keyword evidence="2" id="KW-0723">Serine/threonine-protein kinase</keyword>
<dbReference type="Gene3D" id="1.10.510.10">
    <property type="entry name" value="Transferase(Phosphotransferase) domain 1"/>
    <property type="match status" value="2"/>
</dbReference>